<name>F0WKW0_9STRA</name>
<dbReference type="AlphaFoldDB" id="F0WKW0"/>
<dbReference type="SUPFAM" id="SSF56672">
    <property type="entry name" value="DNA/RNA polymerases"/>
    <property type="match status" value="1"/>
</dbReference>
<evidence type="ECO:0000313" key="1">
    <source>
        <dbReference type="EMBL" id="CCA21918.1"/>
    </source>
</evidence>
<dbReference type="HOGENOM" id="CLU_001650_6_0_1"/>
<protein>
    <submittedName>
        <fullName evidence="1">PREDICTED: copia proteinlike putative</fullName>
    </submittedName>
</protein>
<sequence length="183" mass="20184">MHTMGEVAKYCELHGKQHWIAAKRVLKYLTTTAEYTNVFSGKCKGELLGFADASWESELDSCRSTTGYVFFLIGSVVSWKSNRQLTVATSSCASGQATTIYEDNQGCIALAKNPVFHSRTKHIDIKFHFLREKVEDGVIVLEYKPTDEMIADGLTKALGKVKQTSEAHAHQGKALGLGDAMCM</sequence>
<gene>
    <name evidence="1" type="primary">AlNc14C138G7149</name>
    <name evidence="1" type="ORF">ALNC14_080610</name>
</gene>
<dbReference type="InterPro" id="IPR043502">
    <property type="entry name" value="DNA/RNA_pol_sf"/>
</dbReference>
<dbReference type="CDD" id="cd09272">
    <property type="entry name" value="RNase_HI_RT_Ty1"/>
    <property type="match status" value="1"/>
</dbReference>
<reference evidence="1" key="1">
    <citation type="journal article" date="2011" name="PLoS Biol.">
        <title>Gene gain and loss during evolution of obligate parasitism in the white rust pathogen of Arabidopsis thaliana.</title>
        <authorList>
            <person name="Kemen E."/>
            <person name="Gardiner A."/>
            <person name="Schultz-Larsen T."/>
            <person name="Kemen A.C."/>
            <person name="Balmuth A.L."/>
            <person name="Robert-Seilaniantz A."/>
            <person name="Bailey K."/>
            <person name="Holub E."/>
            <person name="Studholme D.J."/>
            <person name="Maclean D."/>
            <person name="Jones J.D."/>
        </authorList>
    </citation>
    <scope>NUCLEOTIDE SEQUENCE</scope>
</reference>
<proteinExistence type="predicted"/>
<dbReference type="PANTHER" id="PTHR11439:SF467">
    <property type="entry name" value="INTEGRASE CATALYTIC DOMAIN-CONTAINING PROTEIN"/>
    <property type="match status" value="1"/>
</dbReference>
<dbReference type="EMBL" id="FR824183">
    <property type="protein sequence ID" value="CCA21918.1"/>
    <property type="molecule type" value="Genomic_DNA"/>
</dbReference>
<accession>F0WKW0</accession>
<dbReference type="PANTHER" id="PTHR11439">
    <property type="entry name" value="GAG-POL-RELATED RETROTRANSPOSON"/>
    <property type="match status" value="1"/>
</dbReference>
<reference evidence="1" key="2">
    <citation type="submission" date="2011-02" db="EMBL/GenBank/DDBJ databases">
        <authorList>
            <person name="MacLean D."/>
        </authorList>
    </citation>
    <scope>NUCLEOTIDE SEQUENCE</scope>
</reference>
<organism evidence="1">
    <name type="scientific">Albugo laibachii Nc14</name>
    <dbReference type="NCBI Taxonomy" id="890382"/>
    <lineage>
        <taxon>Eukaryota</taxon>
        <taxon>Sar</taxon>
        <taxon>Stramenopiles</taxon>
        <taxon>Oomycota</taxon>
        <taxon>Peronosporomycetes</taxon>
        <taxon>Albuginales</taxon>
        <taxon>Albuginaceae</taxon>
        <taxon>Albugo</taxon>
    </lineage>
</organism>